<evidence type="ECO:0000256" key="5">
    <source>
        <dbReference type="ARBA" id="ARBA00023136"/>
    </source>
</evidence>
<feature type="transmembrane region" description="Helical" evidence="6">
    <location>
        <begin position="168"/>
        <end position="188"/>
    </location>
</feature>
<sequence length="241" mass="26369">MTLSTPLARNWWWGFIPYIVLSIIHVFTLALGVDDIAGPTKLWLMPLLIVAVLWGGRGTAWGTPYTLLFLALAFSWLGDGASTFFPYLDDELPAMLLCFGIAHVIYIALFWRHLAITRIPRWAAIYAAWWIVLVVYLWPYLGALAFAVAAYGLVLGGTAVLSTRCHPAIAWGGAFFLTSDTILAFTIFAPQALPPGVGDLVMLTYTMGQGLIAAGVIIATHRPRSTASVRRDNPQSDTIDS</sequence>
<comment type="subcellular location">
    <subcellularLocation>
        <location evidence="1">Membrane</location>
        <topology evidence="1">Multi-pass membrane protein</topology>
    </subcellularLocation>
</comment>
<organism evidence="7 8">
    <name type="scientific">Microbacterium endophyticum</name>
    <dbReference type="NCBI Taxonomy" id="1526412"/>
    <lineage>
        <taxon>Bacteria</taxon>
        <taxon>Bacillati</taxon>
        <taxon>Actinomycetota</taxon>
        <taxon>Actinomycetes</taxon>
        <taxon>Micrococcales</taxon>
        <taxon>Microbacteriaceae</taxon>
        <taxon>Microbacterium</taxon>
    </lineage>
</organism>
<feature type="transmembrane region" description="Helical" evidence="6">
    <location>
        <begin position="43"/>
        <end position="60"/>
    </location>
</feature>
<dbReference type="RefSeq" id="WP_165138668.1">
    <property type="nucleotide sequence ID" value="NZ_CP049255.1"/>
</dbReference>
<dbReference type="GO" id="GO:0016020">
    <property type="term" value="C:membrane"/>
    <property type="evidence" value="ECO:0007669"/>
    <property type="project" value="UniProtKB-SubCell"/>
</dbReference>
<evidence type="ECO:0000256" key="2">
    <source>
        <dbReference type="ARBA" id="ARBA00007375"/>
    </source>
</evidence>
<keyword evidence="5 6" id="KW-0472">Membrane</keyword>
<feature type="transmembrane region" description="Helical" evidence="6">
    <location>
        <begin position="67"/>
        <end position="88"/>
    </location>
</feature>
<dbReference type="EMBL" id="JACHWQ010000004">
    <property type="protein sequence ID" value="MBB2976126.1"/>
    <property type="molecule type" value="Genomic_DNA"/>
</dbReference>
<evidence type="ECO:0000256" key="3">
    <source>
        <dbReference type="ARBA" id="ARBA00022692"/>
    </source>
</evidence>
<keyword evidence="8" id="KW-1185">Reference proteome</keyword>
<gene>
    <name evidence="7" type="ORF">FHX49_001696</name>
</gene>
<comment type="caution">
    <text evidence="7">The sequence shown here is derived from an EMBL/GenBank/DDBJ whole genome shotgun (WGS) entry which is preliminary data.</text>
</comment>
<comment type="similarity">
    <text evidence="2">Belongs to the TMEM86 family.</text>
</comment>
<protein>
    <submittedName>
        <fullName evidence="7">Putative membrane protein YhhN</fullName>
    </submittedName>
</protein>
<reference evidence="7 8" key="1">
    <citation type="submission" date="2020-08" db="EMBL/GenBank/DDBJ databases">
        <title>Sequencing the genomes of 1000 actinobacteria strains.</title>
        <authorList>
            <person name="Klenk H.-P."/>
        </authorList>
    </citation>
    <scope>NUCLEOTIDE SEQUENCE [LARGE SCALE GENOMIC DNA]</scope>
    <source>
        <strain evidence="7 8">DSM 27099</strain>
    </source>
</reference>
<feature type="transmembrane region" description="Helical" evidence="6">
    <location>
        <begin position="12"/>
        <end position="31"/>
    </location>
</feature>
<evidence type="ECO:0000256" key="1">
    <source>
        <dbReference type="ARBA" id="ARBA00004141"/>
    </source>
</evidence>
<proteinExistence type="inferred from homology"/>
<keyword evidence="4 6" id="KW-1133">Transmembrane helix</keyword>
<dbReference type="Pfam" id="PF07947">
    <property type="entry name" value="YhhN"/>
    <property type="match status" value="1"/>
</dbReference>
<evidence type="ECO:0000313" key="8">
    <source>
        <dbReference type="Proteomes" id="UP000529310"/>
    </source>
</evidence>
<dbReference type="InterPro" id="IPR012506">
    <property type="entry name" value="TMEM86B-like"/>
</dbReference>
<feature type="transmembrane region" description="Helical" evidence="6">
    <location>
        <begin position="119"/>
        <end position="138"/>
    </location>
</feature>
<feature type="transmembrane region" description="Helical" evidence="6">
    <location>
        <begin position="94"/>
        <end position="112"/>
    </location>
</feature>
<dbReference type="AlphaFoldDB" id="A0A7W4V3C6"/>
<dbReference type="PANTHER" id="PTHR31885">
    <property type="entry name" value="GH04784P"/>
    <property type="match status" value="1"/>
</dbReference>
<evidence type="ECO:0000313" key="7">
    <source>
        <dbReference type="EMBL" id="MBB2976126.1"/>
    </source>
</evidence>
<dbReference type="PANTHER" id="PTHR31885:SF6">
    <property type="entry name" value="GH04784P"/>
    <property type="match status" value="1"/>
</dbReference>
<evidence type="ECO:0000256" key="4">
    <source>
        <dbReference type="ARBA" id="ARBA00022989"/>
    </source>
</evidence>
<dbReference type="Proteomes" id="UP000529310">
    <property type="component" value="Unassembled WGS sequence"/>
</dbReference>
<accession>A0A7W4V3C6</accession>
<dbReference type="GO" id="GO:0016787">
    <property type="term" value="F:hydrolase activity"/>
    <property type="evidence" value="ECO:0007669"/>
    <property type="project" value="TreeGrafter"/>
</dbReference>
<feature type="transmembrane region" description="Helical" evidence="6">
    <location>
        <begin position="200"/>
        <end position="221"/>
    </location>
</feature>
<evidence type="ECO:0000256" key="6">
    <source>
        <dbReference type="SAM" id="Phobius"/>
    </source>
</evidence>
<name>A0A7W4V3C6_9MICO</name>
<feature type="transmembrane region" description="Helical" evidence="6">
    <location>
        <begin position="144"/>
        <end position="161"/>
    </location>
</feature>
<keyword evidence="3 6" id="KW-0812">Transmembrane</keyword>